<protein>
    <submittedName>
        <fullName evidence="1">Uncharacterized protein</fullName>
    </submittedName>
</protein>
<sequence length="196" mass="22590">MSTEADDENMSTPVLTLEWKSNTDLINQLLLTEQEIINLVVRVLVGTHVPENSYVVYQNQWPEAKGFFKVYKSRNESDERFKPIVVTVQSEITQALIFKIMQYCVLVHEKFDCLPIVLVIALKDRLGSKEIEPYSNLIQVKSDFWAEKCLMFLPDLDITHLNDQSINAFHALCQFLSLPDKVFSFSSVENDTINLQ</sequence>
<accession>A0A0B7MMF7</accession>
<evidence type="ECO:0000313" key="2">
    <source>
        <dbReference type="Proteomes" id="UP000054107"/>
    </source>
</evidence>
<reference evidence="1 2" key="1">
    <citation type="submission" date="2014-09" db="EMBL/GenBank/DDBJ databases">
        <authorList>
            <person name="Ellenberger Sabrina"/>
        </authorList>
    </citation>
    <scope>NUCLEOTIDE SEQUENCE [LARGE SCALE GENOMIC DNA]</scope>
    <source>
        <strain evidence="1 2">CBS 412.66</strain>
    </source>
</reference>
<keyword evidence="2" id="KW-1185">Reference proteome</keyword>
<name>A0A0B7MMF7_9FUNG</name>
<dbReference type="OrthoDB" id="2238359at2759"/>
<feature type="non-terminal residue" evidence="1">
    <location>
        <position position="196"/>
    </location>
</feature>
<dbReference type="EMBL" id="LN718908">
    <property type="protein sequence ID" value="CEP06956.1"/>
    <property type="molecule type" value="Genomic_DNA"/>
</dbReference>
<organism evidence="1 2">
    <name type="scientific">Parasitella parasitica</name>
    <dbReference type="NCBI Taxonomy" id="35722"/>
    <lineage>
        <taxon>Eukaryota</taxon>
        <taxon>Fungi</taxon>
        <taxon>Fungi incertae sedis</taxon>
        <taxon>Mucoromycota</taxon>
        <taxon>Mucoromycotina</taxon>
        <taxon>Mucoromycetes</taxon>
        <taxon>Mucorales</taxon>
        <taxon>Mucorineae</taxon>
        <taxon>Mucoraceae</taxon>
        <taxon>Parasitella</taxon>
    </lineage>
</organism>
<evidence type="ECO:0000313" key="1">
    <source>
        <dbReference type="EMBL" id="CEP06956.1"/>
    </source>
</evidence>
<dbReference type="AlphaFoldDB" id="A0A0B7MMF7"/>
<dbReference type="Proteomes" id="UP000054107">
    <property type="component" value="Unassembled WGS sequence"/>
</dbReference>
<proteinExistence type="predicted"/>
<gene>
    <name evidence="1" type="primary">PARPA_00219.1 scaffold 539</name>
</gene>